<keyword evidence="5" id="KW-1185">Reference proteome</keyword>
<dbReference type="EnsemblPlants" id="Pp3c3_10170V3.2">
    <property type="protein sequence ID" value="Pp3c3_10170V3.2"/>
    <property type="gene ID" value="Pp3c3_10170"/>
</dbReference>
<evidence type="ECO:0000313" key="4">
    <source>
        <dbReference type="EnsemblPlants" id="Pp3c3_10170V3.1"/>
    </source>
</evidence>
<dbReference type="SMART" id="SM01127">
    <property type="entry name" value="DDHD"/>
    <property type="match status" value="1"/>
</dbReference>
<dbReference type="OMA" id="HTEISED"/>
<dbReference type="STRING" id="3218.A0A2K1KTX3"/>
<accession>A0A2K1KTX3</accession>
<proteinExistence type="predicted"/>
<feature type="compositionally biased region" description="Pro residues" evidence="1">
    <location>
        <begin position="32"/>
        <end position="47"/>
    </location>
</feature>
<reference evidence="4" key="3">
    <citation type="submission" date="2020-12" db="UniProtKB">
        <authorList>
            <consortium name="EnsemblPlants"/>
        </authorList>
    </citation>
    <scope>IDENTIFICATION</scope>
</reference>
<dbReference type="PANTHER" id="PTHR23509">
    <property type="entry name" value="PA-PL1 PHOSPHOLIPASE FAMILY"/>
    <property type="match status" value="1"/>
</dbReference>
<feature type="region of interest" description="Disordered" evidence="1">
    <location>
        <begin position="214"/>
        <end position="264"/>
    </location>
</feature>
<feature type="domain" description="DDHD" evidence="2">
    <location>
        <begin position="983"/>
        <end position="1183"/>
    </location>
</feature>
<feature type="region of interest" description="Disordered" evidence="1">
    <location>
        <begin position="1"/>
        <end position="60"/>
    </location>
</feature>
<evidence type="ECO:0000259" key="2">
    <source>
        <dbReference type="PROSITE" id="PS51043"/>
    </source>
</evidence>
<reference evidence="3 5" key="2">
    <citation type="journal article" date="2018" name="Plant J.">
        <title>The Physcomitrella patens chromosome-scale assembly reveals moss genome structure and evolution.</title>
        <authorList>
            <person name="Lang D."/>
            <person name="Ullrich K.K."/>
            <person name="Murat F."/>
            <person name="Fuchs J."/>
            <person name="Jenkins J."/>
            <person name="Haas F.B."/>
            <person name="Piednoel M."/>
            <person name="Gundlach H."/>
            <person name="Van Bel M."/>
            <person name="Meyberg R."/>
            <person name="Vives C."/>
            <person name="Morata J."/>
            <person name="Symeonidi A."/>
            <person name="Hiss M."/>
            <person name="Muchero W."/>
            <person name="Kamisugi Y."/>
            <person name="Saleh O."/>
            <person name="Blanc G."/>
            <person name="Decker E.L."/>
            <person name="van Gessel N."/>
            <person name="Grimwood J."/>
            <person name="Hayes R.D."/>
            <person name="Graham S.W."/>
            <person name="Gunter L.E."/>
            <person name="McDaniel S.F."/>
            <person name="Hoernstein S.N.W."/>
            <person name="Larsson A."/>
            <person name="Li F.W."/>
            <person name="Perroud P.F."/>
            <person name="Phillips J."/>
            <person name="Ranjan P."/>
            <person name="Rokshar D.S."/>
            <person name="Rothfels C.J."/>
            <person name="Schneider L."/>
            <person name="Shu S."/>
            <person name="Stevenson D.W."/>
            <person name="Thummler F."/>
            <person name="Tillich M."/>
            <person name="Villarreal Aguilar J.C."/>
            <person name="Widiez T."/>
            <person name="Wong G.K."/>
            <person name="Wymore A."/>
            <person name="Zhang Y."/>
            <person name="Zimmer A.D."/>
            <person name="Quatrano R.S."/>
            <person name="Mayer K.F.X."/>
            <person name="Goodstein D."/>
            <person name="Casacuberta J.M."/>
            <person name="Vandepoele K."/>
            <person name="Reski R."/>
            <person name="Cuming A.C."/>
            <person name="Tuskan G.A."/>
            <person name="Maumus F."/>
            <person name="Salse J."/>
            <person name="Schmutz J."/>
            <person name="Rensing S.A."/>
        </authorList>
    </citation>
    <scope>NUCLEOTIDE SEQUENCE [LARGE SCALE GENOMIC DNA]</scope>
    <source>
        <strain evidence="4 5">cv. Gransden 2004</strain>
    </source>
</reference>
<reference evidence="3 5" key="1">
    <citation type="journal article" date="2008" name="Science">
        <title>The Physcomitrella genome reveals evolutionary insights into the conquest of land by plants.</title>
        <authorList>
            <person name="Rensing S."/>
            <person name="Lang D."/>
            <person name="Zimmer A."/>
            <person name="Terry A."/>
            <person name="Salamov A."/>
            <person name="Shapiro H."/>
            <person name="Nishiyama T."/>
            <person name="Perroud P.-F."/>
            <person name="Lindquist E."/>
            <person name="Kamisugi Y."/>
            <person name="Tanahashi T."/>
            <person name="Sakakibara K."/>
            <person name="Fujita T."/>
            <person name="Oishi K."/>
            <person name="Shin-I T."/>
            <person name="Kuroki Y."/>
            <person name="Toyoda A."/>
            <person name="Suzuki Y."/>
            <person name="Hashimoto A."/>
            <person name="Yamaguchi K."/>
            <person name="Sugano A."/>
            <person name="Kohara Y."/>
            <person name="Fujiyama A."/>
            <person name="Anterola A."/>
            <person name="Aoki S."/>
            <person name="Ashton N."/>
            <person name="Barbazuk W.B."/>
            <person name="Barker E."/>
            <person name="Bennetzen J."/>
            <person name="Bezanilla M."/>
            <person name="Blankenship R."/>
            <person name="Cho S.H."/>
            <person name="Dutcher S."/>
            <person name="Estelle M."/>
            <person name="Fawcett J.A."/>
            <person name="Gundlach H."/>
            <person name="Hanada K."/>
            <person name="Heyl A."/>
            <person name="Hicks K.A."/>
            <person name="Hugh J."/>
            <person name="Lohr M."/>
            <person name="Mayer K."/>
            <person name="Melkozernov A."/>
            <person name="Murata T."/>
            <person name="Nelson D."/>
            <person name="Pils B."/>
            <person name="Prigge M."/>
            <person name="Reiss B."/>
            <person name="Renner T."/>
            <person name="Rombauts S."/>
            <person name="Rushton P."/>
            <person name="Sanderfoot A."/>
            <person name="Schween G."/>
            <person name="Shiu S.-H."/>
            <person name="Stueber K."/>
            <person name="Theodoulou F.L."/>
            <person name="Tu H."/>
            <person name="Van de Peer Y."/>
            <person name="Verrier P.J."/>
            <person name="Waters E."/>
            <person name="Wood A."/>
            <person name="Yang L."/>
            <person name="Cove D."/>
            <person name="Cuming A."/>
            <person name="Hasebe M."/>
            <person name="Lucas S."/>
            <person name="Mishler D.B."/>
            <person name="Reski R."/>
            <person name="Grigoriev I."/>
            <person name="Quatrano R.S."/>
            <person name="Boore J.L."/>
        </authorList>
    </citation>
    <scope>NUCLEOTIDE SEQUENCE [LARGE SCALE GENOMIC DNA]</scope>
    <source>
        <strain evidence="4 5">cv. Gransden 2004</strain>
    </source>
</reference>
<dbReference type="PANTHER" id="PTHR23509:SF10">
    <property type="entry name" value="LD21067P"/>
    <property type="match status" value="1"/>
</dbReference>
<dbReference type="EMBL" id="ABEU02000003">
    <property type="protein sequence ID" value="PNR57221.1"/>
    <property type="molecule type" value="Genomic_DNA"/>
</dbReference>
<feature type="compositionally biased region" description="Low complexity" evidence="1">
    <location>
        <begin position="1"/>
        <end position="31"/>
    </location>
</feature>
<dbReference type="KEGG" id="ppp:112279993"/>
<feature type="compositionally biased region" description="Polar residues" evidence="1">
    <location>
        <begin position="943"/>
        <end position="954"/>
    </location>
</feature>
<evidence type="ECO:0000313" key="3">
    <source>
        <dbReference type="EMBL" id="PNR57221.1"/>
    </source>
</evidence>
<organism evidence="3">
    <name type="scientific">Physcomitrium patens</name>
    <name type="common">Spreading-leaved earth moss</name>
    <name type="synonym">Physcomitrella patens</name>
    <dbReference type="NCBI Taxonomy" id="3218"/>
    <lineage>
        <taxon>Eukaryota</taxon>
        <taxon>Viridiplantae</taxon>
        <taxon>Streptophyta</taxon>
        <taxon>Embryophyta</taxon>
        <taxon>Bryophyta</taxon>
        <taxon>Bryophytina</taxon>
        <taxon>Bryopsida</taxon>
        <taxon>Funariidae</taxon>
        <taxon>Funariales</taxon>
        <taxon>Funariaceae</taxon>
        <taxon>Physcomitrium</taxon>
    </lineage>
</organism>
<evidence type="ECO:0000313" key="5">
    <source>
        <dbReference type="Proteomes" id="UP000006727"/>
    </source>
</evidence>
<name>A0A2K1KTX3_PHYPA</name>
<dbReference type="AlphaFoldDB" id="A0A2K1KTX3"/>
<dbReference type="Gramene" id="Pp3c3_10170V3.2">
    <property type="protein sequence ID" value="Pp3c3_10170V3.2"/>
    <property type="gene ID" value="Pp3c3_10170"/>
</dbReference>
<sequence>MAEPGLSPLSLSPSSSRPTARPGTPSRDSSGGPPPLPASPSKSPPKSSPLKSSYLGLDSKYPTQRITGDYLLSGSFHERPAEVSNSNLASNAAADSSSIAALDAKVNQENLEQEIMPSSAGLEARVALEQTAAAAKYGAHTKSVSDGADVRWYFCKTPLRPNEAAAQVPASEVVGKGEYFRFSLRDSLSLEASFVQREEELVKGWWKEYAEVSAGPTKSSGTLPNILQSDKGSTEEKFGSISSASDGRTGQKGPGSTNSDYDDDEESVGVLVKAGLYEVDLMRRRCIPVYWRGEHRRVLRGHWYARKGGLDWLPLREDVAEQLEIAYHKKIWRRRKFQPSGLYAARVNLTGTTMGLHALFTGEDDNWEATLGVDASGISAILGFQGSGVKLRRGFAPPDGVNQTQDELRQKKEEELDDYASQVPVRHVVFMVHGIGQRLEKANLVDDVGAFRETVTALSEQHLTPHQRNAQRILFIPCQWRRELKLGGEVAMEHVTLDGVRALRTMITKTVHDVLYYMSPVYCQDIIDSVTRSLNRLYARFIKRNPSFDGKVSLYGHSLGSVLTYDILCHQDTLKSPFPVQSINAAITRNDCEDDMPKIDRLPSRIENEFIPEDGTSVPDSLRSASNPKESSDIISTAISANELIPEVEAVENEDATAAEDVALEAHKIGNIAVSNEDTDVFPRNIFTSKVGDMLEDEIAKEHTEISEDAGVVKSHSEISEETGVSKSLSEISKEAGVAKSHSEISDEDDLVKKDTEILMQDDDTLEYTQTLHEHDNAQEHADASEEFQALEMKNSENENEDAGVDSNIIGRESLPDLEGANFENYISDAAQNARLQDTEQEAVQDMAGVEVKKVSDDFDQVMVNSVEDYEEIPEIDRLKAEVSALKEKLRLMEVENRVHHKQQETSSENRERLDHSISRKNENPQGSPGSVEAGKMHHGSGENCSELRQSTPDVDSENVKGKLEPTISARKQHRPFIIYPKLKFKVETFYAVGSPLGMFLALRNIRIGLGTGTEYWQDEGIDEEMPACRLLLNIFHPYDPVAYRLEPLVCKEFVDQKPVFIPYHKGGKRIHIGLQEFGEDISMKSKAFVNTISAVGTRVAYACTSKKDESLREEEEKERNRKKPKTYGQMVMERLTGSAEGRIDCMLQDATFEHQYISAISSHTSYWQDQDTALFILRHLYRDIPEKPESEDVPTMEAIDETIDDSNATVNLSPVPSAQDDWDSGDDDSSSLFFSKEDFVALLETDQAKSTPNQKV</sequence>
<feature type="region of interest" description="Disordered" evidence="1">
    <location>
        <begin position="1204"/>
        <end position="1230"/>
    </location>
</feature>
<evidence type="ECO:0000256" key="1">
    <source>
        <dbReference type="SAM" id="MobiDB-lite"/>
    </source>
</evidence>
<dbReference type="FunCoup" id="A0A2K1KTX3">
    <property type="interactions" value="2936"/>
</dbReference>
<dbReference type="EnsemblPlants" id="Pp3c3_10170V3.1">
    <property type="protein sequence ID" value="Pp3c3_10170V3.1"/>
    <property type="gene ID" value="Pp3c3_10170"/>
</dbReference>
<dbReference type="OrthoDB" id="431378at2759"/>
<dbReference type="Gramene" id="Pp3c3_10170V3.1">
    <property type="protein sequence ID" value="Pp3c3_10170V3.1"/>
    <property type="gene ID" value="Pp3c3_10170"/>
</dbReference>
<dbReference type="GO" id="GO:0004620">
    <property type="term" value="F:phospholipase activity"/>
    <property type="evidence" value="ECO:0000318"/>
    <property type="project" value="GO_Central"/>
</dbReference>
<feature type="compositionally biased region" description="Polar residues" evidence="1">
    <location>
        <begin position="240"/>
        <end position="259"/>
    </location>
</feature>
<protein>
    <recommendedName>
        <fullName evidence="2">DDHD domain-containing protein</fullName>
    </recommendedName>
</protein>
<feature type="compositionally biased region" description="Basic and acidic residues" evidence="1">
    <location>
        <begin position="897"/>
        <end position="923"/>
    </location>
</feature>
<feature type="region of interest" description="Disordered" evidence="1">
    <location>
        <begin position="708"/>
        <end position="728"/>
    </location>
</feature>
<dbReference type="Pfam" id="PF02862">
    <property type="entry name" value="DDHD"/>
    <property type="match status" value="1"/>
</dbReference>
<dbReference type="PROSITE" id="PS51043">
    <property type="entry name" value="DDHD"/>
    <property type="match status" value="1"/>
</dbReference>
<feature type="compositionally biased region" description="Acidic residues" evidence="1">
    <location>
        <begin position="1221"/>
        <end position="1230"/>
    </location>
</feature>
<feature type="compositionally biased region" description="Polar residues" evidence="1">
    <location>
        <begin position="216"/>
        <end position="231"/>
    </location>
</feature>
<feature type="region of interest" description="Disordered" evidence="1">
    <location>
        <begin position="897"/>
        <end position="960"/>
    </location>
</feature>
<dbReference type="InterPro" id="IPR004177">
    <property type="entry name" value="DDHD_dom"/>
</dbReference>
<dbReference type="GeneID" id="112279993"/>
<dbReference type="GO" id="GO:0005737">
    <property type="term" value="C:cytoplasm"/>
    <property type="evidence" value="ECO:0000318"/>
    <property type="project" value="GO_Central"/>
</dbReference>
<feature type="compositionally biased region" description="Polar residues" evidence="1">
    <location>
        <begin position="1206"/>
        <end position="1217"/>
    </location>
</feature>
<dbReference type="PaxDb" id="3218-PP1S74_64V6.1"/>
<dbReference type="GO" id="GO:0046872">
    <property type="term" value="F:metal ion binding"/>
    <property type="evidence" value="ECO:0007669"/>
    <property type="project" value="InterPro"/>
</dbReference>
<dbReference type="InterPro" id="IPR058055">
    <property type="entry name" value="PA-PLA1"/>
</dbReference>
<dbReference type="RefSeq" id="XP_024370636.1">
    <property type="nucleotide sequence ID" value="XM_024514868.2"/>
</dbReference>
<gene>
    <name evidence="4" type="primary">LOC112279993</name>
    <name evidence="3" type="ORF">PHYPA_004214</name>
</gene>
<dbReference type="Proteomes" id="UP000006727">
    <property type="component" value="Chromosome 3"/>
</dbReference>